<dbReference type="PANTHER" id="PTHR34698">
    <property type="entry name" value="5-OXOPROLINASE SUBUNIT B"/>
    <property type="match status" value="1"/>
</dbReference>
<name>A0A2R8BWA2_9RHOB</name>
<dbReference type="Gene3D" id="3.30.1360.40">
    <property type="match status" value="1"/>
</dbReference>
<keyword evidence="6" id="KW-1185">Reference proteome</keyword>
<protein>
    <submittedName>
        <fullName evidence="5">Kinase A inhibitor</fullName>
    </submittedName>
</protein>
<dbReference type="Proteomes" id="UP000244912">
    <property type="component" value="Unassembled WGS sequence"/>
</dbReference>
<dbReference type="GO" id="GO:0016787">
    <property type="term" value="F:hydrolase activity"/>
    <property type="evidence" value="ECO:0007669"/>
    <property type="project" value="UniProtKB-KW"/>
</dbReference>
<dbReference type="PANTHER" id="PTHR34698:SF2">
    <property type="entry name" value="5-OXOPROLINASE SUBUNIT B"/>
    <property type="match status" value="1"/>
</dbReference>
<evidence type="ECO:0000313" key="6">
    <source>
        <dbReference type="Proteomes" id="UP000244912"/>
    </source>
</evidence>
<organism evidence="5 6">
    <name type="scientific">Palleronia abyssalis</name>
    <dbReference type="NCBI Taxonomy" id="1501240"/>
    <lineage>
        <taxon>Bacteria</taxon>
        <taxon>Pseudomonadati</taxon>
        <taxon>Pseudomonadota</taxon>
        <taxon>Alphaproteobacteria</taxon>
        <taxon>Rhodobacterales</taxon>
        <taxon>Roseobacteraceae</taxon>
        <taxon>Palleronia</taxon>
    </lineage>
</organism>
<gene>
    <name evidence="5" type="primary">kipI</name>
    <name evidence="5" type="ORF">PAA8504_02272</name>
</gene>
<evidence type="ECO:0000256" key="2">
    <source>
        <dbReference type="ARBA" id="ARBA00022801"/>
    </source>
</evidence>
<dbReference type="InterPro" id="IPR029000">
    <property type="entry name" value="Cyclophilin-like_dom_sf"/>
</dbReference>
<reference evidence="5 6" key="1">
    <citation type="submission" date="2018-03" db="EMBL/GenBank/DDBJ databases">
        <authorList>
            <person name="Keele B.F."/>
        </authorList>
    </citation>
    <scope>NUCLEOTIDE SEQUENCE [LARGE SCALE GENOMIC DNA]</scope>
    <source>
        <strain evidence="5 6">CECT 8504</strain>
    </source>
</reference>
<dbReference type="InterPro" id="IPR003833">
    <property type="entry name" value="CT_C_D"/>
</dbReference>
<dbReference type="GO" id="GO:0005524">
    <property type="term" value="F:ATP binding"/>
    <property type="evidence" value="ECO:0007669"/>
    <property type="project" value="UniProtKB-KW"/>
</dbReference>
<keyword evidence="5" id="KW-0808">Transferase</keyword>
<keyword evidence="5" id="KW-0418">Kinase</keyword>
<dbReference type="InterPro" id="IPR010016">
    <property type="entry name" value="PxpB"/>
</dbReference>
<dbReference type="GO" id="GO:0016301">
    <property type="term" value="F:kinase activity"/>
    <property type="evidence" value="ECO:0007669"/>
    <property type="project" value="UniProtKB-KW"/>
</dbReference>
<evidence type="ECO:0000259" key="4">
    <source>
        <dbReference type="SMART" id="SM00796"/>
    </source>
</evidence>
<keyword evidence="3" id="KW-0067">ATP-binding</keyword>
<dbReference type="Pfam" id="PF02682">
    <property type="entry name" value="CT_C_D"/>
    <property type="match status" value="1"/>
</dbReference>
<evidence type="ECO:0000256" key="1">
    <source>
        <dbReference type="ARBA" id="ARBA00022741"/>
    </source>
</evidence>
<evidence type="ECO:0000313" key="5">
    <source>
        <dbReference type="EMBL" id="SPJ24442.1"/>
    </source>
</evidence>
<dbReference type="SMART" id="SM00796">
    <property type="entry name" value="AHS1"/>
    <property type="match status" value="1"/>
</dbReference>
<keyword evidence="2" id="KW-0378">Hydrolase</keyword>
<dbReference type="AlphaFoldDB" id="A0A2R8BWA2"/>
<evidence type="ECO:0000256" key="3">
    <source>
        <dbReference type="ARBA" id="ARBA00022840"/>
    </source>
</evidence>
<dbReference type="SUPFAM" id="SSF160467">
    <property type="entry name" value="PH0987 N-terminal domain-like"/>
    <property type="match status" value="1"/>
</dbReference>
<accession>A0A2R8BWA2</accession>
<sequence>MTAPDPFPRLVPLGLDGLLVSFADRLQDRANRAALAFRAAVEAEGIDGVTETASSLVSAFVAFDPGRTDRDALDRKLHEMIDAHDWYAADLPGGRRRFTIPACFGGDHAPQLDDAAEQAGLSREEAIAELCAHPLRAMALGFAPGQAYLGELPEHWNIDRQTGLTPKVEMGAVVVAVRQMIVFATSSPTGWRQVAMTRFQGFRPDAGDDAIALAPGDEVQLRAVDADTFAGLTPPEGGATVEVIA</sequence>
<dbReference type="SUPFAM" id="SSF50891">
    <property type="entry name" value="Cyclophilin-like"/>
    <property type="match status" value="1"/>
</dbReference>
<dbReference type="Gene3D" id="2.40.100.10">
    <property type="entry name" value="Cyclophilin-like"/>
    <property type="match status" value="1"/>
</dbReference>
<dbReference type="OrthoDB" id="9778567at2"/>
<dbReference type="EMBL" id="ONZF01000004">
    <property type="protein sequence ID" value="SPJ24442.1"/>
    <property type="molecule type" value="Genomic_DNA"/>
</dbReference>
<keyword evidence="1" id="KW-0547">Nucleotide-binding</keyword>
<proteinExistence type="predicted"/>
<dbReference type="RefSeq" id="WP_108894270.1">
    <property type="nucleotide sequence ID" value="NZ_ONZF01000004.1"/>
</dbReference>
<feature type="domain" description="Carboxyltransferase" evidence="4">
    <location>
        <begin position="8"/>
        <end position="213"/>
    </location>
</feature>